<feature type="domain" description="HTH LytTR-type" evidence="3">
    <location>
        <begin position="129"/>
        <end position="233"/>
    </location>
</feature>
<dbReference type="PROSITE" id="PS50110">
    <property type="entry name" value="RESPONSE_REGULATORY"/>
    <property type="match status" value="1"/>
</dbReference>
<dbReference type="Proteomes" id="UP000184287">
    <property type="component" value="Unassembled WGS sequence"/>
</dbReference>
<dbReference type="Gene3D" id="2.40.50.1020">
    <property type="entry name" value="LytTr DNA-binding domain"/>
    <property type="match status" value="1"/>
</dbReference>
<evidence type="ECO:0000313" key="4">
    <source>
        <dbReference type="EMBL" id="SHE64281.1"/>
    </source>
</evidence>
<dbReference type="InterPro" id="IPR001789">
    <property type="entry name" value="Sig_transdc_resp-reg_receiver"/>
</dbReference>
<dbReference type="SMART" id="SM00448">
    <property type="entry name" value="REC"/>
    <property type="match status" value="1"/>
</dbReference>
<dbReference type="InterPro" id="IPR046947">
    <property type="entry name" value="LytR-like"/>
</dbReference>
<evidence type="ECO:0000256" key="1">
    <source>
        <dbReference type="PROSITE-ProRule" id="PRU00169"/>
    </source>
</evidence>
<dbReference type="InterPro" id="IPR007492">
    <property type="entry name" value="LytTR_DNA-bd_dom"/>
</dbReference>
<dbReference type="STRING" id="288992.SAMN04488522_101787"/>
<dbReference type="EMBL" id="FQUQ01000001">
    <property type="protein sequence ID" value="SHE64281.1"/>
    <property type="molecule type" value="Genomic_DNA"/>
</dbReference>
<evidence type="ECO:0000259" key="3">
    <source>
        <dbReference type="PROSITE" id="PS50930"/>
    </source>
</evidence>
<keyword evidence="5" id="KW-1185">Reference proteome</keyword>
<keyword evidence="1" id="KW-0597">Phosphoprotein</keyword>
<dbReference type="Pfam" id="PF04397">
    <property type="entry name" value="LytTR"/>
    <property type="match status" value="1"/>
</dbReference>
<dbReference type="PROSITE" id="PS50930">
    <property type="entry name" value="HTH_LYTTR"/>
    <property type="match status" value="1"/>
</dbReference>
<dbReference type="Gene3D" id="3.40.50.2300">
    <property type="match status" value="1"/>
</dbReference>
<evidence type="ECO:0000313" key="5">
    <source>
        <dbReference type="Proteomes" id="UP000184287"/>
    </source>
</evidence>
<feature type="modified residue" description="4-aspartylphosphate" evidence="1">
    <location>
        <position position="55"/>
    </location>
</feature>
<dbReference type="PANTHER" id="PTHR37299">
    <property type="entry name" value="TRANSCRIPTIONAL REGULATOR-RELATED"/>
    <property type="match status" value="1"/>
</dbReference>
<dbReference type="AlphaFoldDB" id="A0A1M4V5L0"/>
<dbReference type="OrthoDB" id="9781059at2"/>
<dbReference type="Pfam" id="PF00072">
    <property type="entry name" value="Response_reg"/>
    <property type="match status" value="1"/>
</dbReference>
<dbReference type="GO" id="GO:0003677">
    <property type="term" value="F:DNA binding"/>
    <property type="evidence" value="ECO:0007669"/>
    <property type="project" value="InterPro"/>
</dbReference>
<sequence length="233" mass="26265">MRILVVEDEGRIAGRIERMSRSFFGAQLQGITICESVEEGLLFLESNEIEVLLLDLNLNGRDGFELLKSVISGSFHTIIISAYTEKAITAFEYGVLDFVAKPFDERRLSQAFQRISVAENQKENGLRFLAVKRAGNIVLIDVNELIYIKGAGIYSELHLKNGKQELHDKSLEKLEQLLPASFERIHKSYIVPIGQSMKITVGSGSKYHLLLENGEILPIGRTRYAALKEKLFH</sequence>
<protein>
    <submittedName>
        <fullName evidence="4">Two component transcriptional regulator, LytTR family</fullName>
    </submittedName>
</protein>
<dbReference type="RefSeq" id="WP_073227644.1">
    <property type="nucleotide sequence ID" value="NZ_FQUQ01000001.1"/>
</dbReference>
<feature type="domain" description="Response regulatory" evidence="2">
    <location>
        <begin position="2"/>
        <end position="116"/>
    </location>
</feature>
<organism evidence="4 5">
    <name type="scientific">Pedobacter caeni</name>
    <dbReference type="NCBI Taxonomy" id="288992"/>
    <lineage>
        <taxon>Bacteria</taxon>
        <taxon>Pseudomonadati</taxon>
        <taxon>Bacteroidota</taxon>
        <taxon>Sphingobacteriia</taxon>
        <taxon>Sphingobacteriales</taxon>
        <taxon>Sphingobacteriaceae</taxon>
        <taxon>Pedobacter</taxon>
    </lineage>
</organism>
<dbReference type="InterPro" id="IPR011006">
    <property type="entry name" value="CheY-like_superfamily"/>
</dbReference>
<name>A0A1M4V5L0_9SPHI</name>
<gene>
    <name evidence="4" type="ORF">SAMN04488522_101787</name>
</gene>
<accession>A0A1M4V5L0</accession>
<dbReference type="PANTHER" id="PTHR37299:SF1">
    <property type="entry name" value="STAGE 0 SPORULATION PROTEIN A HOMOLOG"/>
    <property type="match status" value="1"/>
</dbReference>
<reference evidence="5" key="1">
    <citation type="submission" date="2016-11" db="EMBL/GenBank/DDBJ databases">
        <authorList>
            <person name="Varghese N."/>
            <person name="Submissions S."/>
        </authorList>
    </citation>
    <scope>NUCLEOTIDE SEQUENCE [LARGE SCALE GENOMIC DNA]</scope>
    <source>
        <strain evidence="5">DSM 16990</strain>
    </source>
</reference>
<dbReference type="GO" id="GO:0000156">
    <property type="term" value="F:phosphorelay response regulator activity"/>
    <property type="evidence" value="ECO:0007669"/>
    <property type="project" value="InterPro"/>
</dbReference>
<dbReference type="SUPFAM" id="SSF52172">
    <property type="entry name" value="CheY-like"/>
    <property type="match status" value="1"/>
</dbReference>
<proteinExistence type="predicted"/>
<evidence type="ECO:0000259" key="2">
    <source>
        <dbReference type="PROSITE" id="PS50110"/>
    </source>
</evidence>
<dbReference type="SMART" id="SM00850">
    <property type="entry name" value="LytTR"/>
    <property type="match status" value="1"/>
</dbReference>